<dbReference type="InterPro" id="IPR015943">
    <property type="entry name" value="WD40/YVTN_repeat-like_dom_sf"/>
</dbReference>
<protein>
    <submittedName>
        <fullName evidence="3">LytTR family DNA-binding domain-containing protein</fullName>
    </submittedName>
</protein>
<evidence type="ECO:0000259" key="2">
    <source>
        <dbReference type="PROSITE" id="PS50930"/>
    </source>
</evidence>
<keyword evidence="3" id="KW-0238">DNA-binding</keyword>
<proteinExistence type="predicted"/>
<feature type="domain" description="HTH LytTR-type" evidence="2">
    <location>
        <begin position="547"/>
        <end position="645"/>
    </location>
</feature>
<dbReference type="Gene3D" id="2.130.10.10">
    <property type="entry name" value="YVTN repeat-like/Quinoprotein amine dehydrogenase"/>
    <property type="match status" value="2"/>
</dbReference>
<sequence>MADWLAPQKVGIFTNDSIVSIVHKNNKSIFLKEKYSPIAIKTIDTTRFFIGYEFGGGKITNQRGRILKSFLEGKSVTDLLIDHEGGYWFTTLNSGVYYVKKPSVNIYNIANQTNNHVSSLAKTKEKELLIGYNNGNIQKILKNRRSISLDTPKGNQRAFVENNPVSNTTYLYNTDGLISTSTKKKLLEEYILKISEPIDSAVFISGTKHFYAIKRNKIAVTYKNLPYRIHDVTTWNKDTILSTPLGVFKFNSDSITPLSKQSTLFNFRSDDIDVSRNKKTLYIATQNAGLVINDANHTYNITKKNGLYSDIINEVSIENDSTVWLCTNKGINRIVFSKNHYQVTGIDKKQGLLSDEIEDLEIINDTVWAGTKQGLCFFPKNQLLPTNYNNSYFKLKKVYLNNNSKDSIKDNAKLSYKENEIDFIVEGISFANKENLHYQYRLNNHRFWTSTRERKIHFSSLPPNDYTFEAKMCFNSNKCSEKIVSYSFSILPPFWKTGWFKIICAVAICILIYIFFRIRVLTYNKDIVRELLRVLLKYLKRKEDIYFSFKENGNEVRIKSQDILYIKSSGNYIDIFTKDKTHTVRMNIGKFLDHIPDKLEYIRIHRSYIVRIDKITSKSKDKLKINDIQLPVSQSYLKNLQNIHF</sequence>
<evidence type="ECO:0000256" key="1">
    <source>
        <dbReference type="SAM" id="Phobius"/>
    </source>
</evidence>
<dbReference type="PANTHER" id="PTHR37299">
    <property type="entry name" value="TRANSCRIPTIONAL REGULATOR-RELATED"/>
    <property type="match status" value="1"/>
</dbReference>
<dbReference type="InterPro" id="IPR013783">
    <property type="entry name" value="Ig-like_fold"/>
</dbReference>
<dbReference type="Gene3D" id="2.60.40.10">
    <property type="entry name" value="Immunoglobulins"/>
    <property type="match status" value="1"/>
</dbReference>
<gene>
    <name evidence="3" type="ORF">P8625_07700</name>
</gene>
<name>A0ABY8LA41_9FLAO</name>
<dbReference type="RefSeq" id="WP_279652865.1">
    <property type="nucleotide sequence ID" value="NZ_CP122539.1"/>
</dbReference>
<dbReference type="Proteomes" id="UP001232001">
    <property type="component" value="Chromosome"/>
</dbReference>
<reference evidence="3 4" key="1">
    <citation type="submission" date="2023-04" db="EMBL/GenBank/DDBJ databases">
        <title>Tenacibaculum tangerinum sp. nov., isolated from sea tidal flat of South Korea.</title>
        <authorList>
            <person name="Lee S.H."/>
            <person name="Kim J.-J."/>
        </authorList>
    </citation>
    <scope>NUCLEOTIDE SEQUENCE [LARGE SCALE GENOMIC DNA]</scope>
    <source>
        <strain evidence="3 4">GRR-S3-23</strain>
    </source>
</reference>
<keyword evidence="1" id="KW-0472">Membrane</keyword>
<evidence type="ECO:0000313" key="3">
    <source>
        <dbReference type="EMBL" id="WGH77009.1"/>
    </source>
</evidence>
<dbReference type="SMART" id="SM00850">
    <property type="entry name" value="LytTR"/>
    <property type="match status" value="1"/>
</dbReference>
<dbReference type="GO" id="GO:0003677">
    <property type="term" value="F:DNA binding"/>
    <property type="evidence" value="ECO:0007669"/>
    <property type="project" value="UniProtKB-KW"/>
</dbReference>
<dbReference type="PANTHER" id="PTHR37299:SF1">
    <property type="entry name" value="STAGE 0 SPORULATION PROTEIN A HOMOLOG"/>
    <property type="match status" value="1"/>
</dbReference>
<dbReference type="PROSITE" id="PS50930">
    <property type="entry name" value="HTH_LYTTR"/>
    <property type="match status" value="1"/>
</dbReference>
<organism evidence="3 4">
    <name type="scientific">Tenacibaculum tangerinum</name>
    <dbReference type="NCBI Taxonomy" id="3038772"/>
    <lineage>
        <taxon>Bacteria</taxon>
        <taxon>Pseudomonadati</taxon>
        <taxon>Bacteroidota</taxon>
        <taxon>Flavobacteriia</taxon>
        <taxon>Flavobacteriales</taxon>
        <taxon>Flavobacteriaceae</taxon>
        <taxon>Tenacibaculum</taxon>
    </lineage>
</organism>
<keyword evidence="4" id="KW-1185">Reference proteome</keyword>
<dbReference type="InterPro" id="IPR046947">
    <property type="entry name" value="LytR-like"/>
</dbReference>
<dbReference type="InterPro" id="IPR007492">
    <property type="entry name" value="LytTR_DNA-bd_dom"/>
</dbReference>
<dbReference type="Pfam" id="PF04397">
    <property type="entry name" value="LytTR"/>
    <property type="match status" value="1"/>
</dbReference>
<evidence type="ECO:0000313" key="4">
    <source>
        <dbReference type="Proteomes" id="UP001232001"/>
    </source>
</evidence>
<accession>A0ABY8LA41</accession>
<feature type="transmembrane region" description="Helical" evidence="1">
    <location>
        <begin position="498"/>
        <end position="516"/>
    </location>
</feature>
<keyword evidence="1" id="KW-1133">Transmembrane helix</keyword>
<keyword evidence="1" id="KW-0812">Transmembrane</keyword>
<dbReference type="Gene3D" id="2.40.50.1020">
    <property type="entry name" value="LytTr DNA-binding domain"/>
    <property type="match status" value="1"/>
</dbReference>
<dbReference type="EMBL" id="CP122539">
    <property type="protein sequence ID" value="WGH77009.1"/>
    <property type="molecule type" value="Genomic_DNA"/>
</dbReference>